<dbReference type="EMBL" id="CP146016">
    <property type="protein sequence ID" value="WWQ61058.1"/>
    <property type="molecule type" value="Genomic_DNA"/>
</dbReference>
<dbReference type="GO" id="GO:0016747">
    <property type="term" value="F:acyltransferase activity, transferring groups other than amino-acyl groups"/>
    <property type="evidence" value="ECO:0007669"/>
    <property type="project" value="InterPro"/>
</dbReference>
<feature type="transmembrane region" description="Helical" evidence="1">
    <location>
        <begin position="640"/>
        <end position="660"/>
    </location>
</feature>
<keyword evidence="4" id="KW-1185">Reference proteome</keyword>
<evidence type="ECO:0000313" key="4">
    <source>
        <dbReference type="Proteomes" id="UP001432202"/>
    </source>
</evidence>
<name>A0AAX4L1F8_9CREN</name>
<dbReference type="SUPFAM" id="SSF55729">
    <property type="entry name" value="Acyl-CoA N-acyltransferases (Nat)"/>
    <property type="match status" value="1"/>
</dbReference>
<evidence type="ECO:0000313" key="3">
    <source>
        <dbReference type="EMBL" id="WWQ61058.1"/>
    </source>
</evidence>
<evidence type="ECO:0000259" key="2">
    <source>
        <dbReference type="PROSITE" id="PS51186"/>
    </source>
</evidence>
<dbReference type="Proteomes" id="UP001432202">
    <property type="component" value="Chromosome"/>
</dbReference>
<evidence type="ECO:0000256" key="1">
    <source>
        <dbReference type="SAM" id="Phobius"/>
    </source>
</evidence>
<keyword evidence="1" id="KW-0812">Transmembrane</keyword>
<keyword evidence="1" id="KW-0472">Membrane</keyword>
<proteinExistence type="predicted"/>
<protein>
    <submittedName>
        <fullName evidence="3">GNAT family N-acetyltransferase</fullName>
    </submittedName>
</protein>
<sequence length="670" mass="77233">MKETFKTISDIVELTPQDEDMLEEMYSLYQKLFPVKEEAETIENLKKYLSLKETSYYGQNNYHILIAKTEGKVIGFVIGDYYAEASVGIIEFLAVAEEFRGKGLGSMLEKAFVEKVSEDAKKVGKEVKGILIEVEDIEKGMKNNSILFWVNLGYKLIPIKYIQPPLSPGKHRAENLRLMYKPLDESDEINGKTLLNAIKDYFKYAMSIDNPEETEEYKIMSSQIKASSISLEHPGTIIPHEFSIHILFSVDLFTLGESVKVFDRTNENIMKNISKMCKEGTISCNSPEVRVRKYRDEINLTPYYIEHRKIIRFELENPIKLSVLRSDGEEIGIDANVKLLGLYKSNGILMIELVIRSHSLILPTTLISMVQLDSLKINGQRAINFITETIRKLINKDVKEDIDVYPIFFIKGYYGKLKKENIYGFVDLDPSFMSISKGELKRVLRGSNVSVVKGIMVMYESRASLVLCKNKSTLLNNFEEIFGVPLHTFLSDFTNNEIEMAIESEYLGEIEVLREQLVTLTSLYHFLVSKRGVEKIGEEYETLISLERRLYRRLLELNVLDIGLYESVREVIRLGQKKMGIDNLYVRVKEAAGSLSRELDVRYQLSENRKLEIVQYLLVILAIIQIIEAGSSFLRTHVFPFIPVIGITFTLLLLAYFILLRNRRRRRYEE</sequence>
<dbReference type="Pfam" id="PF00583">
    <property type="entry name" value="Acetyltransf_1"/>
    <property type="match status" value="1"/>
</dbReference>
<dbReference type="InterPro" id="IPR016181">
    <property type="entry name" value="Acyl_CoA_acyltransferase"/>
</dbReference>
<feature type="domain" description="N-acetyltransferase" evidence="2">
    <location>
        <begin position="9"/>
        <end position="184"/>
    </location>
</feature>
<dbReference type="InterPro" id="IPR000182">
    <property type="entry name" value="GNAT_dom"/>
</dbReference>
<dbReference type="RefSeq" id="WP_338602800.1">
    <property type="nucleotide sequence ID" value="NZ_CP146016.1"/>
</dbReference>
<organism evidence="3 4">
    <name type="scientific">Sulfolobus tengchongensis</name>
    <dbReference type="NCBI Taxonomy" id="207809"/>
    <lineage>
        <taxon>Archaea</taxon>
        <taxon>Thermoproteota</taxon>
        <taxon>Thermoprotei</taxon>
        <taxon>Sulfolobales</taxon>
        <taxon>Sulfolobaceae</taxon>
        <taxon>Sulfolobus</taxon>
    </lineage>
</organism>
<dbReference type="Gene3D" id="3.40.630.30">
    <property type="match status" value="1"/>
</dbReference>
<keyword evidence="1" id="KW-1133">Transmembrane helix</keyword>
<accession>A0AAX4L1F8</accession>
<dbReference type="GeneID" id="89335693"/>
<dbReference type="AlphaFoldDB" id="A0AAX4L1F8"/>
<dbReference type="PROSITE" id="PS51186">
    <property type="entry name" value="GNAT"/>
    <property type="match status" value="1"/>
</dbReference>
<reference evidence="3 4" key="1">
    <citation type="submission" date="2024-02" db="EMBL/GenBank/DDBJ databases">
        <title>STSV induces naive adaptation in Sulfolobus.</title>
        <authorList>
            <person name="Xiang X."/>
            <person name="Song M."/>
        </authorList>
    </citation>
    <scope>NUCLEOTIDE SEQUENCE [LARGE SCALE GENOMIC DNA]</scope>
    <source>
        <strain evidence="3 4">RT2</strain>
    </source>
</reference>
<dbReference type="CDD" id="cd04301">
    <property type="entry name" value="NAT_SF"/>
    <property type="match status" value="1"/>
</dbReference>
<gene>
    <name evidence="3" type="ORF">V6M85_02955</name>
</gene>